<evidence type="ECO:0000259" key="9">
    <source>
        <dbReference type="PROSITE" id="PS50057"/>
    </source>
</evidence>
<protein>
    <recommendedName>
        <fullName evidence="7">FERM and PDZ domain-containing protein 1</fullName>
    </recommendedName>
</protein>
<feature type="region of interest" description="Disordered" evidence="8">
    <location>
        <begin position="1002"/>
        <end position="1049"/>
    </location>
</feature>
<evidence type="ECO:0000256" key="8">
    <source>
        <dbReference type="SAM" id="MobiDB-lite"/>
    </source>
</evidence>
<dbReference type="CDD" id="cd21942">
    <property type="entry name" value="LGNbd_FRMPD1"/>
    <property type="match status" value="1"/>
</dbReference>
<dbReference type="RefSeq" id="XP_021087959.1">
    <property type="nucleotide sequence ID" value="XM_021232300.1"/>
</dbReference>
<dbReference type="InterPro" id="IPR001478">
    <property type="entry name" value="PDZ"/>
</dbReference>
<reference evidence="12 13" key="1">
    <citation type="submission" date="2025-04" db="UniProtKB">
        <authorList>
            <consortium name="RefSeq"/>
        </authorList>
    </citation>
    <scope>IDENTIFICATION</scope>
    <source>
        <tissue evidence="16">Liver</tissue>
    </source>
</reference>
<keyword evidence="11" id="KW-1185">Reference proteome</keyword>
<evidence type="ECO:0000256" key="7">
    <source>
        <dbReference type="ARBA" id="ARBA00070891"/>
    </source>
</evidence>
<evidence type="ECO:0000256" key="3">
    <source>
        <dbReference type="ARBA" id="ARBA00022475"/>
    </source>
</evidence>
<keyword evidence="5" id="KW-0472">Membrane</keyword>
<keyword evidence="3" id="KW-1003">Cell membrane</keyword>
<dbReference type="Pfam" id="PF00373">
    <property type="entry name" value="FERM_M"/>
    <property type="match status" value="1"/>
</dbReference>
<gene>
    <name evidence="12 13 14 15 16" type="primary">Frmpd1</name>
</gene>
<dbReference type="PROSITE" id="PS50106">
    <property type="entry name" value="PDZ"/>
    <property type="match status" value="1"/>
</dbReference>
<feature type="compositionally biased region" description="Basic residues" evidence="8">
    <location>
        <begin position="823"/>
        <end position="837"/>
    </location>
</feature>
<dbReference type="InterPro" id="IPR014352">
    <property type="entry name" value="FERM/acyl-CoA-bd_prot_sf"/>
</dbReference>
<evidence type="ECO:0000313" key="12">
    <source>
        <dbReference type="RefSeq" id="XP_005078806.1"/>
    </source>
</evidence>
<dbReference type="STRING" id="10036.ENSMAUP00000002446"/>
<proteinExistence type="predicted"/>
<dbReference type="Gene3D" id="1.20.80.10">
    <property type="match status" value="1"/>
</dbReference>
<dbReference type="GO" id="GO:0005886">
    <property type="term" value="C:plasma membrane"/>
    <property type="evidence" value="ECO:0007669"/>
    <property type="project" value="UniProtKB-SubCell"/>
</dbReference>
<feature type="region of interest" description="Disordered" evidence="8">
    <location>
        <begin position="1325"/>
        <end position="1350"/>
    </location>
</feature>
<dbReference type="GO" id="GO:0005938">
    <property type="term" value="C:cell cortex"/>
    <property type="evidence" value="ECO:0007669"/>
    <property type="project" value="TreeGrafter"/>
</dbReference>
<dbReference type="RefSeq" id="XP_012975156.1">
    <property type="nucleotide sequence ID" value="XM_013119702.2"/>
</dbReference>
<feature type="region of interest" description="Disordered" evidence="8">
    <location>
        <begin position="555"/>
        <end position="618"/>
    </location>
</feature>
<feature type="region of interest" description="Disordered" evidence="8">
    <location>
        <begin position="1063"/>
        <end position="1126"/>
    </location>
</feature>
<evidence type="ECO:0000313" key="16">
    <source>
        <dbReference type="RefSeq" id="XP_040594923.1"/>
    </source>
</evidence>
<feature type="compositionally biased region" description="Basic and acidic residues" evidence="8">
    <location>
        <begin position="1238"/>
        <end position="1247"/>
    </location>
</feature>
<feature type="region of interest" description="Disordered" evidence="8">
    <location>
        <begin position="905"/>
        <end position="933"/>
    </location>
</feature>
<dbReference type="Proteomes" id="UP000886700">
    <property type="component" value="Unplaced"/>
</dbReference>
<dbReference type="FunFam" id="2.30.29.30:FF:000066">
    <property type="entry name" value="FERM and PDZ domain-containing protein 4"/>
    <property type="match status" value="1"/>
</dbReference>
<dbReference type="InterPro" id="IPR035963">
    <property type="entry name" value="FERM_2"/>
</dbReference>
<feature type="region of interest" description="Disordered" evidence="8">
    <location>
        <begin position="760"/>
        <end position="859"/>
    </location>
</feature>
<evidence type="ECO:0000256" key="4">
    <source>
        <dbReference type="ARBA" id="ARBA00022490"/>
    </source>
</evidence>
<dbReference type="CDD" id="cd13183">
    <property type="entry name" value="FERM_C_FRMPD1_FRMPD3_FRMPD4"/>
    <property type="match status" value="1"/>
</dbReference>
<dbReference type="GO" id="GO:0005829">
    <property type="term" value="C:cytosol"/>
    <property type="evidence" value="ECO:0007669"/>
    <property type="project" value="UniProtKB-SubCell"/>
</dbReference>
<dbReference type="OrthoDB" id="5859304at2759"/>
<dbReference type="InterPro" id="IPR000299">
    <property type="entry name" value="FERM_domain"/>
</dbReference>
<organism evidence="11 13">
    <name type="scientific">Mesocricetus auratus</name>
    <name type="common">Golden hamster</name>
    <dbReference type="NCBI Taxonomy" id="10036"/>
    <lineage>
        <taxon>Eukaryota</taxon>
        <taxon>Metazoa</taxon>
        <taxon>Chordata</taxon>
        <taxon>Craniata</taxon>
        <taxon>Vertebrata</taxon>
        <taxon>Euteleostomi</taxon>
        <taxon>Mammalia</taxon>
        <taxon>Eutheria</taxon>
        <taxon>Euarchontoglires</taxon>
        <taxon>Glires</taxon>
        <taxon>Rodentia</taxon>
        <taxon>Myomorpha</taxon>
        <taxon>Muroidea</taxon>
        <taxon>Cricetidae</taxon>
        <taxon>Cricetinae</taxon>
        <taxon>Mesocricetus</taxon>
    </lineage>
</organism>
<dbReference type="SMART" id="SM00228">
    <property type="entry name" value="PDZ"/>
    <property type="match status" value="1"/>
</dbReference>
<sequence length="1553" mass="169882">MEELEGGLSQTRKAHRLEQMVARWLRRSRDSSARAKVAAADGPPGNAAQALTTVRHTVTLDKDVLLQNYGFHISETLPLTVVAVTAGSSAHGKLFPGDQILQMNNEPAEDLSCERAGDILRETEDALSITVVRCTSGVPKSSFLTEEKRARLKTNPVKVHFAEEVLVSGHSQGNSLLCMPNVLKVYLENGQTKAFKFEANTTVKDIILTVKEKLSIRSIEYFALALEEQYSISRLHLLHEEELIQQVVEREESLDSRCLFRVCFVPKDPLDLLKEDPVAFEYLYLQSCSDVLQERFAVEMKCNSALRLAALHIQERIYACAQPQKISLKYIEKDWGIENFISPTLLRNMKGKDIKKAISFHMKRNQNLLEPRQKQLISAAQLRLNYLQILGELKTYGGKVFNATLMLQDRESYIALLVGAKYGISQIINSKLNIMSTLAEFANISRVELTEESEKVSVVKVYLQDVKVLTLLLESSSAKDLACLIAGYYRLFVDPASSVFLWSGNRQQIHRVSAEEGYESRACSDSEESSELDCVLEPLSDRRLVKLSLCRPFVREEQPPGDSPTPEVTRRGPSICGASSTTDSAESEASDSANTESRGCRTSGSSESMDALEEDDLDACSSSGSSFFHFGPPGFSKGLDTNSQEEKIGIETNGFLCLLDLAQNANPQKIDCPQGLASGACSWGPELSMGRLDPRLYEGSRTDYYSLCSSVSPGSHLSDGSESTVSQQGAAPPPWYQQDWVEAQPGSALGTLSLRPLPPLAFEEGSSDEEYYDAADKLTPPDPLSGPRTVDLSAEKLQSQSRTRSSEESLHLGPEGGEPSRRGGAKKYAKSLRKRRSFLQTDHTSQVSFPLESSASQESMEDLCYYDREPYLTLTAPSPTVSSLRDMQGEPGLLETKALGLLASLGETKSKNPASRIMEMEPETMETKSVIDSRVSSISAVRLRVDPSNIENLKATPVTVTIDSSSTSIPHNPHYSNPGSSSPQAAQIRPFQILSPFEDIDDTAPKELAPEPEDSTFPLSSANPNPDSPGPQYVPQRDASELEGVQSEMESGSFLVNHIQEVTPRIPGSPGDDPTHGTCGVNSEGTAIASEEKQPGRQPLGNGSEGTHKNGANLFPEEFGKGSDNVPQALDVRAPAGEITSCLPSEASGTWTGSYSLKESQGKERDTLGRVCQEQELLAELDLGPDFLLGEQTIPSTFPLGRVKAEQLNHVTGEDTAPVDTPQQVCVQTAPFLPKLSPCKEEPRSADSGHGSPAESKDDNPIICLPPERSFLCFAPESHAEDSTSLSKATSFGFAGMNEVVPAGIGIEHCRCQLSYATCFQGLEPETEEEDGDPQTHPAAPLTSPPSVGSQVTLPWRPARAYSCTTPLPRKNHIWPEYCSRALRQLKTAPASAPEGFAQLTESLLELQDILEASWGGGNKHPTEKCTWHFSESRSRLCMGSQKLLSSCQHVIRMDQSPEEMQGAVSVTFQHLVQLAGLCFQFTDCGRCSTRHKEVAGNLRDVVYTYQQFVEAAKLTCERGYHDLSVKLLARQCTALTAAVFCLTQKFRASTAL</sequence>
<dbReference type="PROSITE" id="PS50057">
    <property type="entry name" value="FERM_3"/>
    <property type="match status" value="1"/>
</dbReference>
<dbReference type="SMART" id="SM00295">
    <property type="entry name" value="B41"/>
    <property type="match status" value="1"/>
</dbReference>
<dbReference type="RefSeq" id="XP_021087960.1">
    <property type="nucleotide sequence ID" value="XM_021232301.1"/>
</dbReference>
<evidence type="ECO:0000313" key="11">
    <source>
        <dbReference type="Proteomes" id="UP000886700"/>
    </source>
</evidence>
<dbReference type="FunFam" id="3.10.20.90:FF:000203">
    <property type="entry name" value="FERM and PDZ domain containing 1"/>
    <property type="match status" value="1"/>
</dbReference>
<evidence type="ECO:0000256" key="1">
    <source>
        <dbReference type="ARBA" id="ARBA00004413"/>
    </source>
</evidence>
<feature type="domain" description="PDZ" evidence="10">
    <location>
        <begin position="57"/>
        <end position="135"/>
    </location>
</feature>
<dbReference type="InterPro" id="IPR029071">
    <property type="entry name" value="Ubiquitin-like_domsf"/>
</dbReference>
<dbReference type="eggNOG" id="KOG3552">
    <property type="taxonomic scope" value="Eukaryota"/>
</dbReference>
<feature type="compositionally biased region" description="Polar residues" evidence="8">
    <location>
        <begin position="974"/>
        <end position="985"/>
    </location>
</feature>
<dbReference type="GeneID" id="101844681"/>
<accession>A0A1U8C6R5</accession>
<dbReference type="CDD" id="cd14473">
    <property type="entry name" value="FERM_B-lobe"/>
    <property type="match status" value="1"/>
</dbReference>
<dbReference type="GO" id="GO:0045184">
    <property type="term" value="P:establishment of protein localization"/>
    <property type="evidence" value="ECO:0007669"/>
    <property type="project" value="UniProtKB-ARBA"/>
</dbReference>
<dbReference type="Gene3D" id="2.30.29.30">
    <property type="entry name" value="Pleckstrin-homology domain (PH domain)/Phosphotyrosine-binding domain (PTB)"/>
    <property type="match status" value="1"/>
</dbReference>
<dbReference type="SUPFAM" id="SSF54236">
    <property type="entry name" value="Ubiquitin-like"/>
    <property type="match status" value="1"/>
</dbReference>
<evidence type="ECO:0000313" key="15">
    <source>
        <dbReference type="RefSeq" id="XP_021087960.1"/>
    </source>
</evidence>
<dbReference type="SUPFAM" id="SSF50729">
    <property type="entry name" value="PH domain-like"/>
    <property type="match status" value="1"/>
</dbReference>
<dbReference type="InterPro" id="IPR041779">
    <property type="entry name" value="FRMPD1/3/4_FERM_C"/>
</dbReference>
<evidence type="ECO:0000259" key="10">
    <source>
        <dbReference type="PROSITE" id="PS50106"/>
    </source>
</evidence>
<dbReference type="CDD" id="cd17168">
    <property type="entry name" value="FERM_F1_FRMPD1"/>
    <property type="match status" value="1"/>
</dbReference>
<dbReference type="InterPro" id="IPR019748">
    <property type="entry name" value="FERM_central"/>
</dbReference>
<evidence type="ECO:0000256" key="2">
    <source>
        <dbReference type="ARBA" id="ARBA00004514"/>
    </source>
</evidence>
<evidence type="ECO:0000256" key="6">
    <source>
        <dbReference type="ARBA" id="ARBA00057146"/>
    </source>
</evidence>
<dbReference type="FunFam" id="1.20.80.10:FF:000009">
    <property type="entry name" value="FERM and PDZ domain containing 4"/>
    <property type="match status" value="1"/>
</dbReference>
<name>A0A1U8C6R5_MESAU</name>
<keyword evidence="4" id="KW-0963">Cytoplasm</keyword>
<dbReference type="InterPro" id="IPR011993">
    <property type="entry name" value="PH-like_dom_sf"/>
</dbReference>
<evidence type="ECO:0000256" key="5">
    <source>
        <dbReference type="ARBA" id="ARBA00023136"/>
    </source>
</evidence>
<dbReference type="Pfam" id="PF00595">
    <property type="entry name" value="PDZ"/>
    <property type="match status" value="1"/>
</dbReference>
<evidence type="ECO:0000313" key="14">
    <source>
        <dbReference type="RefSeq" id="XP_021087959.1"/>
    </source>
</evidence>
<dbReference type="PANTHER" id="PTHR46221:SF2">
    <property type="entry name" value="FERM AND PDZ DOMAIN-CONTAINING PROTEIN 1"/>
    <property type="match status" value="1"/>
</dbReference>
<dbReference type="InterPro" id="IPR036034">
    <property type="entry name" value="PDZ_sf"/>
</dbReference>
<dbReference type="CTD" id="22844"/>
<dbReference type="InterPro" id="IPR019749">
    <property type="entry name" value="Band_41_domain"/>
</dbReference>
<evidence type="ECO:0000313" key="13">
    <source>
        <dbReference type="RefSeq" id="XP_012975156.1"/>
    </source>
</evidence>
<dbReference type="Gene3D" id="3.10.20.90">
    <property type="entry name" value="Phosphatidylinositol 3-kinase Catalytic Subunit, Chain A, domain 1"/>
    <property type="match status" value="1"/>
</dbReference>
<feature type="region of interest" description="Disordered" evidence="8">
    <location>
        <begin position="963"/>
        <end position="985"/>
    </location>
</feature>
<feature type="compositionally biased region" description="Polar residues" evidence="8">
    <location>
        <begin position="838"/>
        <end position="858"/>
    </location>
</feature>
<dbReference type="RefSeq" id="XP_005078806.1">
    <property type="nucleotide sequence ID" value="XM_005078749.2"/>
</dbReference>
<dbReference type="SUPFAM" id="SSF50156">
    <property type="entry name" value="PDZ domain-like"/>
    <property type="match status" value="1"/>
</dbReference>
<feature type="domain" description="FERM" evidence="9">
    <location>
        <begin position="181"/>
        <end position="496"/>
    </location>
</feature>
<dbReference type="FunFam" id="2.30.42.10:FF:000168">
    <property type="entry name" value="FERM and PDZ domain-containing protein 1"/>
    <property type="match status" value="1"/>
</dbReference>
<dbReference type="Gene3D" id="2.30.42.10">
    <property type="match status" value="1"/>
</dbReference>
<comment type="function">
    <text evidence="6">Stabilizes membrane-bound GPSM1, and thereby promotes its interaction with GNAI1.</text>
</comment>
<dbReference type="PANTHER" id="PTHR46221">
    <property type="entry name" value="FERM AND PDZ DOMAIN-CONTAINING PROTEIN FAMILY MEMBER"/>
    <property type="match status" value="1"/>
</dbReference>
<comment type="subcellular location">
    <subcellularLocation>
        <location evidence="1">Cell membrane</location>
        <topology evidence="1">Peripheral membrane protein</topology>
        <orientation evidence="1">Cytoplasmic side</orientation>
    </subcellularLocation>
    <subcellularLocation>
        <location evidence="2">Cytoplasm</location>
        <location evidence="2">Cytosol</location>
    </subcellularLocation>
</comment>
<dbReference type="RefSeq" id="XP_040594923.1">
    <property type="nucleotide sequence ID" value="XM_040738989.1"/>
</dbReference>
<feature type="region of interest" description="Disordered" evidence="8">
    <location>
        <begin position="1237"/>
        <end position="1261"/>
    </location>
</feature>
<dbReference type="SUPFAM" id="SSF47031">
    <property type="entry name" value="Second domain of FERM"/>
    <property type="match status" value="1"/>
</dbReference>
<dbReference type="KEGG" id="maua:101844681"/>
<dbReference type="Pfam" id="PF21989">
    <property type="entry name" value="RA_2"/>
    <property type="match status" value="1"/>
</dbReference>